<evidence type="ECO:0000256" key="2">
    <source>
        <dbReference type="ARBA" id="ARBA00022737"/>
    </source>
</evidence>
<proteinExistence type="predicted"/>
<dbReference type="Gene3D" id="2.60.40.2030">
    <property type="match status" value="2"/>
</dbReference>
<protein>
    <submittedName>
        <fullName evidence="6">Cadherin-like domain-containing protein</fullName>
    </submittedName>
</protein>
<gene>
    <name evidence="6" type="ORF">K0O64_19515</name>
</gene>
<keyword evidence="2" id="KW-0677">Repeat</keyword>
<dbReference type="NCBIfam" id="TIGR01965">
    <property type="entry name" value="VCBS_repeat"/>
    <property type="match status" value="2"/>
</dbReference>
<accession>A0ABX8VIC7</accession>
<keyword evidence="7" id="KW-1185">Reference proteome</keyword>
<feature type="domain" description="Calx-beta" evidence="5">
    <location>
        <begin position="433"/>
        <end position="540"/>
    </location>
</feature>
<dbReference type="Gene3D" id="2.60.40.2810">
    <property type="match status" value="1"/>
</dbReference>
<dbReference type="Pfam" id="PF03160">
    <property type="entry name" value="Calx-beta"/>
    <property type="match status" value="2"/>
</dbReference>
<dbReference type="Pfam" id="PF17963">
    <property type="entry name" value="Big_9"/>
    <property type="match status" value="1"/>
</dbReference>
<feature type="domain" description="Calx-beta" evidence="5">
    <location>
        <begin position="309"/>
        <end position="418"/>
    </location>
</feature>
<organism evidence="6 7">
    <name type="scientific">Mycolicibacterium pallens</name>
    <dbReference type="NCBI Taxonomy" id="370524"/>
    <lineage>
        <taxon>Bacteria</taxon>
        <taxon>Bacillati</taxon>
        <taxon>Actinomycetota</taxon>
        <taxon>Actinomycetes</taxon>
        <taxon>Mycobacteriales</taxon>
        <taxon>Mycobacteriaceae</taxon>
        <taxon>Mycolicibacterium</taxon>
    </lineage>
</organism>
<dbReference type="SMART" id="SM00237">
    <property type="entry name" value="Calx_beta"/>
    <property type="match status" value="2"/>
</dbReference>
<keyword evidence="4" id="KW-0813">Transport</keyword>
<evidence type="ECO:0000259" key="5">
    <source>
        <dbReference type="SMART" id="SM00237"/>
    </source>
</evidence>
<reference evidence="6 7" key="1">
    <citation type="submission" date="2021-07" db="EMBL/GenBank/DDBJ databases">
        <title>Whole genome sequencing of non-tuberculosis mycobacteria type-strains.</title>
        <authorList>
            <person name="Igarashi Y."/>
            <person name="Osugi A."/>
            <person name="Mitarai S."/>
        </authorList>
    </citation>
    <scope>NUCLEOTIDE SEQUENCE [LARGE SCALE GENOMIC DNA]</scope>
    <source>
        <strain evidence="6 7">JCM 16370</strain>
    </source>
</reference>
<dbReference type="InterPro" id="IPR010221">
    <property type="entry name" value="VCBS_dom"/>
</dbReference>
<keyword evidence="4" id="KW-0406">Ion transport</keyword>
<sequence length="563" mass="57071">MSGATTTGPAPTNPIQRALYSLAKGLSNTFDPAPGPGTPTVGTPDAKTGVVAGSLGFATGNGLTFTATDPSQGTVTVTDDGTYTYTPTEVARQAATGSTTDAFVATVHSGLSTRSVTVVVPVDPGTPVAGTVSVESPDPTTGVVTGSAKFTDTAGRSLTYSVVTTSTGGGAVSIDAATGQFTYTPTHAQRLSGANSDIIAVTASNGARIATETVTVTILGTSVNEAPIAGNDTFTGVKGTAITGNVLTNDSDPDGDPLSAALATGPSHGSVSVNSNGSFTYAPTTNYVGSDSFTYTATDGVASSVPATVSITVKEDNTGNVTASFVSHYASVIEGNTGTVITPITVKLSGASTQTVTVNYQVTGFGNTLAGDATPGQDFLATTGTLTFTPGQTEQTINVTTYGDTTYENDETVDIQLTSATNAIVNSLNWAWLTIQNDDTNGVTASFVSHYASVIEGNTGTVITPITVKLSGASTQTVTVNYQVTGFGNTLAGDATPGQDFLATTGTLTFTPGQTEQTINVTTYGDTTYENDETVDIQLTSATNAIVNSLNWAWLTIQNDDTN</sequence>
<dbReference type="PANTHER" id="PTHR11878:SF65">
    <property type="entry name" value="NA_CA-EXCHANGE PROTEIN, ISOFORM G"/>
    <property type="match status" value="1"/>
</dbReference>
<dbReference type="InterPro" id="IPR051171">
    <property type="entry name" value="CaCA"/>
</dbReference>
<evidence type="ECO:0000256" key="1">
    <source>
        <dbReference type="ARBA" id="ARBA00022729"/>
    </source>
</evidence>
<evidence type="ECO:0000313" key="7">
    <source>
        <dbReference type="Proteomes" id="UP000825367"/>
    </source>
</evidence>
<dbReference type="InterPro" id="IPR003644">
    <property type="entry name" value="Calx_beta"/>
</dbReference>
<dbReference type="SUPFAM" id="SSF141072">
    <property type="entry name" value="CalX-like"/>
    <property type="match status" value="2"/>
</dbReference>
<dbReference type="EMBL" id="CP080333">
    <property type="protein sequence ID" value="QYL15304.1"/>
    <property type="molecule type" value="Genomic_DNA"/>
</dbReference>
<evidence type="ECO:0000256" key="4">
    <source>
        <dbReference type="ARBA" id="ARBA00023065"/>
    </source>
</evidence>
<dbReference type="PANTHER" id="PTHR11878">
    <property type="entry name" value="SODIUM/CALCIUM EXCHANGER"/>
    <property type="match status" value="1"/>
</dbReference>
<evidence type="ECO:0000256" key="3">
    <source>
        <dbReference type="ARBA" id="ARBA00022837"/>
    </source>
</evidence>
<dbReference type="Proteomes" id="UP000825367">
    <property type="component" value="Chromosome"/>
</dbReference>
<name>A0ABX8VIC7_9MYCO</name>
<keyword evidence="3" id="KW-0106">Calcium</keyword>
<evidence type="ECO:0000313" key="6">
    <source>
        <dbReference type="EMBL" id="QYL15304.1"/>
    </source>
</evidence>
<dbReference type="RefSeq" id="WP_220045673.1">
    <property type="nucleotide sequence ID" value="NZ_CP080333.1"/>
</dbReference>
<keyword evidence="1" id="KW-0732">Signal</keyword>
<dbReference type="InterPro" id="IPR038081">
    <property type="entry name" value="CalX-like_sf"/>
</dbReference>